<protein>
    <submittedName>
        <fullName evidence="3">Uncharacterized protein</fullName>
    </submittedName>
</protein>
<gene>
    <name evidence="3" type="ORF">Vafri_12743</name>
</gene>
<feature type="transmembrane region" description="Helical" evidence="2">
    <location>
        <begin position="94"/>
        <end position="115"/>
    </location>
</feature>
<organism evidence="3 4">
    <name type="scientific">Volvox africanus</name>
    <dbReference type="NCBI Taxonomy" id="51714"/>
    <lineage>
        <taxon>Eukaryota</taxon>
        <taxon>Viridiplantae</taxon>
        <taxon>Chlorophyta</taxon>
        <taxon>core chlorophytes</taxon>
        <taxon>Chlorophyceae</taxon>
        <taxon>CS clade</taxon>
        <taxon>Chlamydomonadales</taxon>
        <taxon>Volvocaceae</taxon>
        <taxon>Volvox</taxon>
    </lineage>
</organism>
<keyword evidence="4" id="KW-1185">Reference proteome</keyword>
<accession>A0A8J4BBR4</accession>
<evidence type="ECO:0000313" key="3">
    <source>
        <dbReference type="EMBL" id="GIL57533.1"/>
    </source>
</evidence>
<keyword evidence="2" id="KW-1133">Transmembrane helix</keyword>
<evidence type="ECO:0000256" key="1">
    <source>
        <dbReference type="SAM" id="MobiDB-lite"/>
    </source>
</evidence>
<feature type="region of interest" description="Disordered" evidence="1">
    <location>
        <begin position="1"/>
        <end position="22"/>
    </location>
</feature>
<evidence type="ECO:0000313" key="4">
    <source>
        <dbReference type="Proteomes" id="UP000747399"/>
    </source>
</evidence>
<reference evidence="3" key="1">
    <citation type="journal article" date="2021" name="Proc. Natl. Acad. Sci. U.S.A.">
        <title>Three genomes in the algal genus Volvox reveal the fate of a haploid sex-determining region after a transition to homothallism.</title>
        <authorList>
            <person name="Yamamoto K."/>
            <person name="Hamaji T."/>
            <person name="Kawai-Toyooka H."/>
            <person name="Matsuzaki R."/>
            <person name="Takahashi F."/>
            <person name="Nishimura Y."/>
            <person name="Kawachi M."/>
            <person name="Noguchi H."/>
            <person name="Minakuchi Y."/>
            <person name="Umen J.G."/>
            <person name="Toyoda A."/>
            <person name="Nozaki H."/>
        </authorList>
    </citation>
    <scope>NUCLEOTIDE SEQUENCE</scope>
    <source>
        <strain evidence="3">NIES-3780</strain>
    </source>
</reference>
<proteinExistence type="predicted"/>
<comment type="caution">
    <text evidence="3">The sequence shown here is derived from an EMBL/GenBank/DDBJ whole genome shotgun (WGS) entry which is preliminary data.</text>
</comment>
<feature type="non-terminal residue" evidence="3">
    <location>
        <position position="127"/>
    </location>
</feature>
<dbReference type="AlphaFoldDB" id="A0A8J4BBR4"/>
<feature type="non-terminal residue" evidence="3">
    <location>
        <position position="1"/>
    </location>
</feature>
<evidence type="ECO:0000256" key="2">
    <source>
        <dbReference type="SAM" id="Phobius"/>
    </source>
</evidence>
<dbReference type="Proteomes" id="UP000747399">
    <property type="component" value="Unassembled WGS sequence"/>
</dbReference>
<keyword evidence="2" id="KW-0472">Membrane</keyword>
<sequence length="127" mass="12995">SWPADEVCSSVPSGAADGNEAKPAWDGLEWNSLLPRGVVTPPPLVPSRGDSNVGESGADDADVTVVVVVVVAVMVVVVAGGVPPVMGEDGTEPFIVWALATAAAAAARMAGRWYMRRYGLAGHARGQ</sequence>
<keyword evidence="2" id="KW-0812">Transmembrane</keyword>
<dbReference type="EMBL" id="BNCO01000028">
    <property type="protein sequence ID" value="GIL57533.1"/>
    <property type="molecule type" value="Genomic_DNA"/>
</dbReference>
<name>A0A8J4BBR4_9CHLO</name>
<feature type="transmembrane region" description="Helical" evidence="2">
    <location>
        <begin position="63"/>
        <end position="82"/>
    </location>
</feature>